<dbReference type="KEGG" id="hir:HETIRDRAFT_56436"/>
<dbReference type="PRINTS" id="PR00385">
    <property type="entry name" value="P450"/>
</dbReference>
<evidence type="ECO:0000313" key="11">
    <source>
        <dbReference type="EMBL" id="ETW75471.1"/>
    </source>
</evidence>
<dbReference type="eggNOG" id="KOG0157">
    <property type="taxonomic scope" value="Eukaryota"/>
</dbReference>
<evidence type="ECO:0000256" key="10">
    <source>
        <dbReference type="RuleBase" id="RU000461"/>
    </source>
</evidence>
<dbReference type="InterPro" id="IPR002401">
    <property type="entry name" value="Cyt_P450_E_grp-I"/>
</dbReference>
<evidence type="ECO:0000256" key="1">
    <source>
        <dbReference type="ARBA" id="ARBA00001971"/>
    </source>
</evidence>
<evidence type="ECO:0000256" key="4">
    <source>
        <dbReference type="ARBA" id="ARBA00022617"/>
    </source>
</evidence>
<dbReference type="InterPro" id="IPR036396">
    <property type="entry name" value="Cyt_P450_sf"/>
</dbReference>
<dbReference type="PROSITE" id="PS00086">
    <property type="entry name" value="CYTOCHROME_P450"/>
    <property type="match status" value="1"/>
</dbReference>
<dbReference type="GO" id="GO:0004497">
    <property type="term" value="F:monooxygenase activity"/>
    <property type="evidence" value="ECO:0007669"/>
    <property type="project" value="UniProtKB-KW"/>
</dbReference>
<dbReference type="InParanoid" id="W4JRH6"/>
<dbReference type="SUPFAM" id="SSF48264">
    <property type="entry name" value="Cytochrome P450"/>
    <property type="match status" value="1"/>
</dbReference>
<proteinExistence type="inferred from homology"/>
<evidence type="ECO:0000313" key="12">
    <source>
        <dbReference type="Proteomes" id="UP000030671"/>
    </source>
</evidence>
<dbReference type="Pfam" id="PF00067">
    <property type="entry name" value="p450"/>
    <property type="match status" value="1"/>
</dbReference>
<evidence type="ECO:0000256" key="8">
    <source>
        <dbReference type="ARBA" id="ARBA00023033"/>
    </source>
</evidence>
<dbReference type="GO" id="GO:0016705">
    <property type="term" value="F:oxidoreductase activity, acting on paired donors, with incorporation or reduction of molecular oxygen"/>
    <property type="evidence" value="ECO:0007669"/>
    <property type="project" value="InterPro"/>
</dbReference>
<accession>W4JRH6</accession>
<keyword evidence="4 9" id="KW-0349">Heme</keyword>
<dbReference type="InterPro" id="IPR017972">
    <property type="entry name" value="Cyt_P450_CS"/>
</dbReference>
<gene>
    <name evidence="11" type="primary">cpm98</name>
    <name evidence="11" type="ORF">HETIRDRAFT_56436</name>
</gene>
<dbReference type="GO" id="GO:0005506">
    <property type="term" value="F:iron ion binding"/>
    <property type="evidence" value="ECO:0007669"/>
    <property type="project" value="InterPro"/>
</dbReference>
<dbReference type="GO" id="GO:0020037">
    <property type="term" value="F:heme binding"/>
    <property type="evidence" value="ECO:0007669"/>
    <property type="project" value="InterPro"/>
</dbReference>
<dbReference type="STRING" id="747525.W4JRH6"/>
<keyword evidence="7 9" id="KW-0408">Iron</keyword>
<dbReference type="InterPro" id="IPR001128">
    <property type="entry name" value="Cyt_P450"/>
</dbReference>
<keyword evidence="6 10" id="KW-0560">Oxidoreductase</keyword>
<evidence type="ECO:0000256" key="5">
    <source>
        <dbReference type="ARBA" id="ARBA00022723"/>
    </source>
</evidence>
<dbReference type="InterPro" id="IPR050121">
    <property type="entry name" value="Cytochrome_P450_monoxygenase"/>
</dbReference>
<dbReference type="Gene3D" id="1.10.630.10">
    <property type="entry name" value="Cytochrome P450"/>
    <property type="match status" value="1"/>
</dbReference>
<dbReference type="EMBL" id="KI925466">
    <property type="protein sequence ID" value="ETW75471.1"/>
    <property type="molecule type" value="Genomic_DNA"/>
</dbReference>
<evidence type="ECO:0000256" key="9">
    <source>
        <dbReference type="PIRSR" id="PIRSR602401-1"/>
    </source>
</evidence>
<name>W4JRH6_HETIT</name>
<keyword evidence="5 9" id="KW-0479">Metal-binding</keyword>
<comment type="cofactor">
    <cofactor evidence="1 9">
        <name>heme</name>
        <dbReference type="ChEBI" id="CHEBI:30413"/>
    </cofactor>
</comment>
<evidence type="ECO:0000256" key="6">
    <source>
        <dbReference type="ARBA" id="ARBA00023002"/>
    </source>
</evidence>
<dbReference type="GeneID" id="20678359"/>
<feature type="binding site" description="axial binding residue" evidence="9">
    <location>
        <position position="507"/>
    </location>
    <ligand>
        <name>heme</name>
        <dbReference type="ChEBI" id="CHEBI:30413"/>
    </ligand>
    <ligandPart>
        <name>Fe</name>
        <dbReference type="ChEBI" id="CHEBI:18248"/>
    </ligandPart>
</feature>
<dbReference type="OrthoDB" id="1470350at2759"/>
<evidence type="ECO:0000256" key="2">
    <source>
        <dbReference type="ARBA" id="ARBA00005179"/>
    </source>
</evidence>
<keyword evidence="8 10" id="KW-0503">Monooxygenase</keyword>
<dbReference type="AlphaFoldDB" id="W4JRH6"/>
<dbReference type="HOGENOM" id="CLU_001570_5_11_1"/>
<sequence>MSTTHLTLTTASLTLLSLVVLALIHSRFKRRLPKDIQGPPSTSFWIGAKNRLKSLIHRRFNSAPIGNEKDIRYQNEVGDQEFQWLRQYGTAWRAAGCMGEEVLMVADPKGIQHILQGAGYNYLKSEEDRQLLRMVSGDGLAWVHGRLAGDAHRRQRKVMNPAFSAAQLRDFLPLFHKRAAKARLVQRIEEEITNEDTSEPVLNVAGWLTRVTMDVLGEGTHIVAGFGYEFGATDDRKGDLMKNLEGIFVESTLYPSKLDLIVKSFFNAIPSGLLYYVRHFPSREYRRSREWLDFSRTMARDIVRKSEARVDGKDVMSVLIRANASEDPKSQLSQTEVIDQIATLILAGTDTTSITASWILLEIARHPEAQIKIRDEIHAARVRVTARGDTEFTIADLEGLTLLQCAMKEGMRLHPITWQLTRLAGMDDVIPLANPITTKSGQLSSIAVRKGTRVKISICAYHRLPSVWGQDADQWNPARWLNLDNSKQASVGMYANLLNFSAGVRSCIGWRFSVIEQSSILASLLEHFEFALPDDAMTKPALRKPSLVMTPTVEGKQGSWLRLKVKSLA</sequence>
<comment type="similarity">
    <text evidence="3 10">Belongs to the cytochrome P450 family.</text>
</comment>
<dbReference type="Proteomes" id="UP000030671">
    <property type="component" value="Unassembled WGS sequence"/>
</dbReference>
<dbReference type="PANTHER" id="PTHR24305:SF166">
    <property type="entry name" value="CYTOCHROME P450 12A4, MITOCHONDRIAL-RELATED"/>
    <property type="match status" value="1"/>
</dbReference>
<keyword evidence="12" id="KW-1185">Reference proteome</keyword>
<dbReference type="RefSeq" id="XP_009552497.1">
    <property type="nucleotide sequence ID" value="XM_009554202.1"/>
</dbReference>
<evidence type="ECO:0000256" key="7">
    <source>
        <dbReference type="ARBA" id="ARBA00023004"/>
    </source>
</evidence>
<comment type="pathway">
    <text evidence="2">Secondary metabolite biosynthesis.</text>
</comment>
<reference evidence="11 12" key="1">
    <citation type="journal article" date="2012" name="New Phytol.">
        <title>Insight into trade-off between wood decay and parasitism from the genome of a fungal forest pathogen.</title>
        <authorList>
            <person name="Olson A."/>
            <person name="Aerts A."/>
            <person name="Asiegbu F."/>
            <person name="Belbahri L."/>
            <person name="Bouzid O."/>
            <person name="Broberg A."/>
            <person name="Canback B."/>
            <person name="Coutinho P.M."/>
            <person name="Cullen D."/>
            <person name="Dalman K."/>
            <person name="Deflorio G."/>
            <person name="van Diepen L.T."/>
            <person name="Dunand C."/>
            <person name="Duplessis S."/>
            <person name="Durling M."/>
            <person name="Gonthier P."/>
            <person name="Grimwood J."/>
            <person name="Fossdal C.G."/>
            <person name="Hansson D."/>
            <person name="Henrissat B."/>
            <person name="Hietala A."/>
            <person name="Himmelstrand K."/>
            <person name="Hoffmeister D."/>
            <person name="Hogberg N."/>
            <person name="James T.Y."/>
            <person name="Karlsson M."/>
            <person name="Kohler A."/>
            <person name="Kues U."/>
            <person name="Lee Y.H."/>
            <person name="Lin Y.C."/>
            <person name="Lind M."/>
            <person name="Lindquist E."/>
            <person name="Lombard V."/>
            <person name="Lucas S."/>
            <person name="Lunden K."/>
            <person name="Morin E."/>
            <person name="Murat C."/>
            <person name="Park J."/>
            <person name="Raffaello T."/>
            <person name="Rouze P."/>
            <person name="Salamov A."/>
            <person name="Schmutz J."/>
            <person name="Solheim H."/>
            <person name="Stahlberg J."/>
            <person name="Velez H."/>
            <person name="de Vries R.P."/>
            <person name="Wiebenga A."/>
            <person name="Woodward S."/>
            <person name="Yakovlev I."/>
            <person name="Garbelotto M."/>
            <person name="Martin F."/>
            <person name="Grigoriev I.V."/>
            <person name="Stenlid J."/>
        </authorList>
    </citation>
    <scope>NUCLEOTIDE SEQUENCE [LARGE SCALE GENOMIC DNA]</scope>
    <source>
        <strain evidence="11 12">TC 32-1</strain>
    </source>
</reference>
<evidence type="ECO:0000256" key="3">
    <source>
        <dbReference type="ARBA" id="ARBA00010617"/>
    </source>
</evidence>
<dbReference type="PRINTS" id="PR00463">
    <property type="entry name" value="EP450I"/>
</dbReference>
<protein>
    <submittedName>
        <fullName evidence="11">Cytochrome P450 monooxygenase 98</fullName>
    </submittedName>
</protein>
<dbReference type="PANTHER" id="PTHR24305">
    <property type="entry name" value="CYTOCHROME P450"/>
    <property type="match status" value="1"/>
</dbReference>
<organism evidence="11 12">
    <name type="scientific">Heterobasidion irregulare (strain TC 32-1)</name>
    <dbReference type="NCBI Taxonomy" id="747525"/>
    <lineage>
        <taxon>Eukaryota</taxon>
        <taxon>Fungi</taxon>
        <taxon>Dikarya</taxon>
        <taxon>Basidiomycota</taxon>
        <taxon>Agaricomycotina</taxon>
        <taxon>Agaricomycetes</taxon>
        <taxon>Russulales</taxon>
        <taxon>Bondarzewiaceae</taxon>
        <taxon>Heterobasidion</taxon>
        <taxon>Heterobasidion annosum species complex</taxon>
    </lineage>
</organism>